<dbReference type="GO" id="GO:0003677">
    <property type="term" value="F:DNA binding"/>
    <property type="evidence" value="ECO:0007669"/>
    <property type="project" value="UniProtKB-KW"/>
</dbReference>
<dbReference type="PROSITE" id="PS51118">
    <property type="entry name" value="HTH_HXLR"/>
    <property type="match status" value="1"/>
</dbReference>
<comment type="caution">
    <text evidence="5">The sequence shown here is derived from an EMBL/GenBank/DDBJ whole genome shotgun (WGS) entry which is preliminary data.</text>
</comment>
<keyword evidence="2 5" id="KW-0238">DNA-binding</keyword>
<dbReference type="InterPro" id="IPR002577">
    <property type="entry name" value="HTH_HxlR"/>
</dbReference>
<keyword evidence="1" id="KW-0805">Transcription regulation</keyword>
<dbReference type="PANTHER" id="PTHR33204">
    <property type="entry name" value="TRANSCRIPTIONAL REGULATOR, MARR FAMILY"/>
    <property type="match status" value="1"/>
</dbReference>
<dbReference type="Pfam" id="PF01638">
    <property type="entry name" value="HxlR"/>
    <property type="match status" value="1"/>
</dbReference>
<dbReference type="InterPro" id="IPR036388">
    <property type="entry name" value="WH-like_DNA-bd_sf"/>
</dbReference>
<sequence>MAKKPALESSECPVARTLEAIGDRWSLMIIRDAFDDTRRFTDFRKSLGVAKNILATRLKSLVDLGIFSVQPASDGSIYNEYVLTEMGRSLFPIIITLRQWGEHFMYKPGETHSILLDKESEIQIENIVVKSSTGKVLNPEDCHRKRIVKL</sequence>
<keyword evidence="3" id="KW-0804">Transcription</keyword>
<dbReference type="EMBL" id="JACHXI010000042">
    <property type="protein sequence ID" value="MBB3105417.1"/>
    <property type="molecule type" value="Genomic_DNA"/>
</dbReference>
<evidence type="ECO:0000256" key="1">
    <source>
        <dbReference type="ARBA" id="ARBA00023015"/>
    </source>
</evidence>
<name>A0A839T7E5_AZOMA</name>
<feature type="domain" description="HTH hxlR-type" evidence="4">
    <location>
        <begin position="12"/>
        <end position="109"/>
    </location>
</feature>
<evidence type="ECO:0000256" key="3">
    <source>
        <dbReference type="ARBA" id="ARBA00023163"/>
    </source>
</evidence>
<organism evidence="5 6">
    <name type="scientific">Azomonas macrocytogenes</name>
    <name type="common">Azotobacter macrocytogenes</name>
    <dbReference type="NCBI Taxonomy" id="69962"/>
    <lineage>
        <taxon>Bacteria</taxon>
        <taxon>Pseudomonadati</taxon>
        <taxon>Pseudomonadota</taxon>
        <taxon>Gammaproteobacteria</taxon>
        <taxon>Pseudomonadales</taxon>
        <taxon>Pseudomonadaceae</taxon>
        <taxon>Azomonas</taxon>
    </lineage>
</organism>
<dbReference type="InterPro" id="IPR036390">
    <property type="entry name" value="WH_DNA-bd_sf"/>
</dbReference>
<dbReference type="Gene3D" id="1.10.10.10">
    <property type="entry name" value="Winged helix-like DNA-binding domain superfamily/Winged helix DNA-binding domain"/>
    <property type="match status" value="1"/>
</dbReference>
<dbReference type="Proteomes" id="UP000549250">
    <property type="component" value="Unassembled WGS sequence"/>
</dbReference>
<reference evidence="5 6" key="1">
    <citation type="submission" date="2020-08" db="EMBL/GenBank/DDBJ databases">
        <title>Genomic Encyclopedia of Type Strains, Phase III (KMG-III): the genomes of soil and plant-associated and newly described type strains.</title>
        <authorList>
            <person name="Whitman W."/>
        </authorList>
    </citation>
    <scope>NUCLEOTIDE SEQUENCE [LARGE SCALE GENOMIC DNA]</scope>
    <source>
        <strain evidence="5 6">CECT 4462</strain>
    </source>
</reference>
<proteinExistence type="predicted"/>
<evidence type="ECO:0000313" key="6">
    <source>
        <dbReference type="Proteomes" id="UP000549250"/>
    </source>
</evidence>
<dbReference type="AlphaFoldDB" id="A0A839T7E5"/>
<protein>
    <submittedName>
        <fullName evidence="5">DNA-binding HxlR family transcriptional regulator</fullName>
    </submittedName>
</protein>
<accession>A0A839T7E5</accession>
<evidence type="ECO:0000259" key="4">
    <source>
        <dbReference type="PROSITE" id="PS51118"/>
    </source>
</evidence>
<evidence type="ECO:0000313" key="5">
    <source>
        <dbReference type="EMBL" id="MBB3105417.1"/>
    </source>
</evidence>
<keyword evidence="6" id="KW-1185">Reference proteome</keyword>
<evidence type="ECO:0000256" key="2">
    <source>
        <dbReference type="ARBA" id="ARBA00023125"/>
    </source>
</evidence>
<dbReference type="PANTHER" id="PTHR33204:SF18">
    <property type="entry name" value="TRANSCRIPTIONAL REGULATORY PROTEIN"/>
    <property type="match status" value="1"/>
</dbReference>
<gene>
    <name evidence="5" type="ORF">FHR87_003855</name>
</gene>
<dbReference type="SUPFAM" id="SSF46785">
    <property type="entry name" value="Winged helix' DNA-binding domain"/>
    <property type="match status" value="1"/>
</dbReference>
<dbReference type="RefSeq" id="WP_183168245.1">
    <property type="nucleotide sequence ID" value="NZ_JACHXI010000042.1"/>
</dbReference>